<feature type="transmembrane region" description="Helical" evidence="6">
    <location>
        <begin position="284"/>
        <end position="305"/>
    </location>
</feature>
<name>A0ABY5PKK0_9ACTN</name>
<feature type="transmembrane region" description="Helical" evidence="6">
    <location>
        <begin position="20"/>
        <end position="37"/>
    </location>
</feature>
<evidence type="ECO:0000256" key="2">
    <source>
        <dbReference type="ARBA" id="ARBA00022475"/>
    </source>
</evidence>
<sequence length="350" mass="36623">MEDNGFSVGRDRRALAREAVALLLVAVALVVLIRVAHPEELWRRIERADGWWLLVGVGCEVLSFVGYIALFRGLFVRDVDRLGWGASADITLAGVVATRLFATAGAGGIALTSWALRAAGMGVRETARAVSAFLALLYASYFGTLAVVSALLLVGILNGAHPALAAFGLLVGAVPIALALAALLIPGDLERRARAMADRRPGRISRLGSRLTTVPAVVGEAVGLAITRTRERPALLGWSLLWWVGDVAVLVVTFAAFGDVPALGVIVFAYFLGHVGNALPIPGGVGGTEGGMIGVFAACGVPLSLAVVVTLTYQAISVWLPVLPGLAGFISLRRRVVRWRAEDAAVQPAA</sequence>
<feature type="transmembrane region" description="Helical" evidence="6">
    <location>
        <begin position="90"/>
        <end position="111"/>
    </location>
</feature>
<evidence type="ECO:0000313" key="8">
    <source>
        <dbReference type="Proteomes" id="UP001058860"/>
    </source>
</evidence>
<keyword evidence="5 6" id="KW-0472">Membrane</keyword>
<dbReference type="PANTHER" id="PTHR39087">
    <property type="entry name" value="UPF0104 MEMBRANE PROTEIN MJ1595"/>
    <property type="match status" value="1"/>
</dbReference>
<proteinExistence type="predicted"/>
<dbReference type="Proteomes" id="UP001058860">
    <property type="component" value="Chromosome"/>
</dbReference>
<dbReference type="NCBIfam" id="TIGR00374">
    <property type="entry name" value="flippase-like domain"/>
    <property type="match status" value="1"/>
</dbReference>
<dbReference type="PANTHER" id="PTHR39087:SF2">
    <property type="entry name" value="UPF0104 MEMBRANE PROTEIN MJ1595"/>
    <property type="match status" value="1"/>
</dbReference>
<evidence type="ECO:0000256" key="4">
    <source>
        <dbReference type="ARBA" id="ARBA00022989"/>
    </source>
</evidence>
<feature type="transmembrane region" description="Helical" evidence="6">
    <location>
        <begin position="49"/>
        <end position="70"/>
    </location>
</feature>
<reference evidence="8" key="1">
    <citation type="submission" date="2021-11" db="EMBL/GenBank/DDBJ databases">
        <title>Cultivation dependent microbiological survey of springs from the worlds oldest radium mine currently devoted to the extraction of radon-saturated water.</title>
        <authorList>
            <person name="Kapinusova G."/>
            <person name="Smrhova T."/>
            <person name="Strejcek M."/>
            <person name="Suman J."/>
            <person name="Jani K."/>
            <person name="Pajer P."/>
            <person name="Uhlik O."/>
        </authorList>
    </citation>
    <scope>NUCLEOTIDE SEQUENCE [LARGE SCALE GENOMIC DNA]</scope>
    <source>
        <strain evidence="8">J379</strain>
    </source>
</reference>
<dbReference type="Pfam" id="PF03706">
    <property type="entry name" value="LPG_synthase_TM"/>
    <property type="match status" value="1"/>
</dbReference>
<dbReference type="RefSeq" id="WP_353865565.1">
    <property type="nucleotide sequence ID" value="NZ_CP088295.1"/>
</dbReference>
<evidence type="ECO:0000256" key="1">
    <source>
        <dbReference type="ARBA" id="ARBA00004651"/>
    </source>
</evidence>
<dbReference type="InterPro" id="IPR022791">
    <property type="entry name" value="L-PG_synthase/AglD"/>
</dbReference>
<protein>
    <submittedName>
        <fullName evidence="7">Flippase-like domain-containing protein</fullName>
    </submittedName>
</protein>
<evidence type="ECO:0000256" key="5">
    <source>
        <dbReference type="ARBA" id="ARBA00023136"/>
    </source>
</evidence>
<keyword evidence="8" id="KW-1185">Reference proteome</keyword>
<keyword evidence="4 6" id="KW-1133">Transmembrane helix</keyword>
<accession>A0ABY5PKK0</accession>
<evidence type="ECO:0000256" key="3">
    <source>
        <dbReference type="ARBA" id="ARBA00022692"/>
    </source>
</evidence>
<feature type="transmembrane region" description="Helical" evidence="6">
    <location>
        <begin position="311"/>
        <end position="332"/>
    </location>
</feature>
<feature type="transmembrane region" description="Helical" evidence="6">
    <location>
        <begin position="132"/>
        <end position="157"/>
    </location>
</feature>
<evidence type="ECO:0000256" key="6">
    <source>
        <dbReference type="SAM" id="Phobius"/>
    </source>
</evidence>
<comment type="subcellular location">
    <subcellularLocation>
        <location evidence="1">Cell membrane</location>
        <topology evidence="1">Multi-pass membrane protein</topology>
    </subcellularLocation>
</comment>
<feature type="transmembrane region" description="Helical" evidence="6">
    <location>
        <begin position="163"/>
        <end position="186"/>
    </location>
</feature>
<keyword evidence="2" id="KW-1003">Cell membrane</keyword>
<keyword evidence="3 6" id="KW-0812">Transmembrane</keyword>
<gene>
    <name evidence="7" type="ORF">LRS13_06095</name>
</gene>
<dbReference type="EMBL" id="CP088295">
    <property type="protein sequence ID" value="UUY05097.1"/>
    <property type="molecule type" value="Genomic_DNA"/>
</dbReference>
<evidence type="ECO:0000313" key="7">
    <source>
        <dbReference type="EMBL" id="UUY05097.1"/>
    </source>
</evidence>
<organism evidence="7 8">
    <name type="scientific">Svornostia abyssi</name>
    <dbReference type="NCBI Taxonomy" id="2898438"/>
    <lineage>
        <taxon>Bacteria</taxon>
        <taxon>Bacillati</taxon>
        <taxon>Actinomycetota</taxon>
        <taxon>Thermoleophilia</taxon>
        <taxon>Solirubrobacterales</taxon>
        <taxon>Baekduiaceae</taxon>
        <taxon>Svornostia</taxon>
    </lineage>
</organism>